<reference evidence="2 3" key="1">
    <citation type="submission" date="2018-05" db="EMBL/GenBank/DDBJ databases">
        <title>Genomic Encyclopedia of Type Strains, Phase IV (KMG-V): Genome sequencing to study the core and pangenomes of soil and plant-associated prokaryotes.</title>
        <authorList>
            <person name="Whitman W."/>
        </authorList>
    </citation>
    <scope>NUCLEOTIDE SEQUENCE [LARGE SCALE GENOMIC DNA]</scope>
    <source>
        <strain evidence="2 3">SCZa-39</strain>
    </source>
</reference>
<keyword evidence="3" id="KW-1185">Reference proteome</keyword>
<dbReference type="Proteomes" id="UP000245712">
    <property type="component" value="Unassembled WGS sequence"/>
</dbReference>
<protein>
    <recommendedName>
        <fullName evidence="4">DUF1845 domain-containing protein</fullName>
    </recommendedName>
</protein>
<dbReference type="EMBL" id="QEOB01000003">
    <property type="protein sequence ID" value="PVX85735.1"/>
    <property type="molecule type" value="Genomic_DNA"/>
</dbReference>
<proteinExistence type="predicted"/>
<evidence type="ECO:0000256" key="1">
    <source>
        <dbReference type="SAM" id="MobiDB-lite"/>
    </source>
</evidence>
<comment type="caution">
    <text evidence="2">The sequence shown here is derived from an EMBL/GenBank/DDBJ whole genome shotgun (WGS) entry which is preliminary data.</text>
</comment>
<gene>
    <name evidence="2" type="ORF">C7402_103313</name>
</gene>
<evidence type="ECO:0008006" key="4">
    <source>
        <dbReference type="Google" id="ProtNLM"/>
    </source>
</evidence>
<name>A0ABX5KW73_9BURK</name>
<feature type="region of interest" description="Disordered" evidence="1">
    <location>
        <begin position="57"/>
        <end position="93"/>
    </location>
</feature>
<organism evidence="2 3">
    <name type="scientific">Paraburkholderia unamae</name>
    <dbReference type="NCBI Taxonomy" id="219649"/>
    <lineage>
        <taxon>Bacteria</taxon>
        <taxon>Pseudomonadati</taxon>
        <taxon>Pseudomonadota</taxon>
        <taxon>Betaproteobacteria</taxon>
        <taxon>Burkholderiales</taxon>
        <taxon>Burkholderiaceae</taxon>
        <taxon>Paraburkholderia</taxon>
    </lineage>
</organism>
<evidence type="ECO:0000313" key="2">
    <source>
        <dbReference type="EMBL" id="PVX85735.1"/>
    </source>
</evidence>
<accession>A0ABX5KW73</accession>
<evidence type="ECO:0000313" key="3">
    <source>
        <dbReference type="Proteomes" id="UP000245712"/>
    </source>
</evidence>
<sequence length="256" mass="28664">MRQVTRAMKPVLPGWTGVADLNGGQFRAAFERIVQTNRTDNGKRERPHPKTIMAAVLDDAPRPDQTTGDATPDATPVAPTNLTPVPSGPGLKPIERLTSDTRYAKIIPESDQLTVLKYSSSFARNYIRSDYNFCASKIAVARGGKLRALDIAMRETSEWFTKAIAWVEQLGARNLPFPSEQIELEIKRPLAGQLVRCLTQYDRLFVRARSAVASRMLSEERYAGMLANAEKKLTHIRQLCIPDNDQYDFDGTRREG</sequence>